<proteinExistence type="predicted"/>
<feature type="transmembrane region" description="Helical" evidence="2">
    <location>
        <begin position="298"/>
        <end position="319"/>
    </location>
</feature>
<dbReference type="Pfam" id="PF19877">
    <property type="entry name" value="DUF6350"/>
    <property type="match status" value="1"/>
</dbReference>
<dbReference type="EMBL" id="BAAAOA010000007">
    <property type="protein sequence ID" value="GAA1749523.1"/>
    <property type="molecule type" value="Genomic_DNA"/>
</dbReference>
<evidence type="ECO:0008006" key="5">
    <source>
        <dbReference type="Google" id="ProtNLM"/>
    </source>
</evidence>
<protein>
    <recommendedName>
        <fullName evidence="5">Integral membrane protein</fullName>
    </recommendedName>
</protein>
<feature type="transmembrane region" description="Helical" evidence="2">
    <location>
        <begin position="386"/>
        <end position="408"/>
    </location>
</feature>
<feature type="transmembrane region" description="Helical" evidence="2">
    <location>
        <begin position="136"/>
        <end position="158"/>
    </location>
</feature>
<dbReference type="Proteomes" id="UP001501204">
    <property type="component" value="Unassembled WGS sequence"/>
</dbReference>
<feature type="transmembrane region" description="Helical" evidence="2">
    <location>
        <begin position="76"/>
        <end position="95"/>
    </location>
</feature>
<feature type="transmembrane region" description="Helical" evidence="2">
    <location>
        <begin position="340"/>
        <end position="366"/>
    </location>
</feature>
<feature type="compositionally biased region" description="Basic residues" evidence="1">
    <location>
        <begin position="446"/>
        <end position="465"/>
    </location>
</feature>
<feature type="compositionally biased region" description="Low complexity" evidence="1">
    <location>
        <begin position="531"/>
        <end position="548"/>
    </location>
</feature>
<keyword evidence="2" id="KW-0812">Transmembrane</keyword>
<reference evidence="3 4" key="1">
    <citation type="journal article" date="2019" name="Int. J. Syst. Evol. Microbiol.">
        <title>The Global Catalogue of Microorganisms (GCM) 10K type strain sequencing project: providing services to taxonomists for standard genome sequencing and annotation.</title>
        <authorList>
            <consortium name="The Broad Institute Genomics Platform"/>
            <consortium name="The Broad Institute Genome Sequencing Center for Infectious Disease"/>
            <person name="Wu L."/>
            <person name="Ma J."/>
        </authorList>
    </citation>
    <scope>NUCLEOTIDE SEQUENCE [LARGE SCALE GENOMIC DNA]</scope>
    <source>
        <strain evidence="3 4">JCM 14735</strain>
    </source>
</reference>
<feature type="transmembrane region" description="Helical" evidence="2">
    <location>
        <begin position="12"/>
        <end position="31"/>
    </location>
</feature>
<feature type="region of interest" description="Disordered" evidence="1">
    <location>
        <begin position="413"/>
        <end position="548"/>
    </location>
</feature>
<feature type="transmembrane region" description="Helical" evidence="2">
    <location>
        <begin position="107"/>
        <end position="130"/>
    </location>
</feature>
<evidence type="ECO:0000256" key="2">
    <source>
        <dbReference type="SAM" id="Phobius"/>
    </source>
</evidence>
<feature type="transmembrane region" description="Helical" evidence="2">
    <location>
        <begin position="38"/>
        <end position="56"/>
    </location>
</feature>
<feature type="compositionally biased region" description="Low complexity" evidence="1">
    <location>
        <begin position="466"/>
        <end position="479"/>
    </location>
</feature>
<feature type="transmembrane region" description="Helical" evidence="2">
    <location>
        <begin position="192"/>
        <end position="218"/>
    </location>
</feature>
<gene>
    <name evidence="3" type="ORF">GCM10009767_05430</name>
</gene>
<accession>A0ABN2K6T9</accession>
<name>A0ABN2K6T9_9MICC</name>
<evidence type="ECO:0000256" key="1">
    <source>
        <dbReference type="SAM" id="MobiDB-lite"/>
    </source>
</evidence>
<sequence length="548" mass="56477">MPLWLQGVLELGSVAVVSYLVVLLTVLMVWLADGFDTLGLAGGFVLSGHVWLLAHLTPLQVALDPGAGLPATTGTLNLVPLGLTLVPFALAWHAGRRLARACWEGQFWQPYLSGLAAYSAFGAGAAMLFSRGEVSASPAAAAVFPLVPVALGGFVGAYRVSRSLPGLIGVNAAAWVERTSQYSRWAGSYVWAVLRAGFVAAVAGVGAGAALLAAALFWNWNDVVGVYQRLGTGVPGDTALTGLQLGYLPNLAVYALAWATGAGFDIGSGTHASPLGTEAGPVPLLPALAALPPAELPAWALVVVVLPVLAGVLAGWWFLREGENHLDDWMALRLPARWITYPLSTLLTGLFVGAVAGVLVMLLSWLAHGSLALGRLTDVGPDGPAVLLLFGAEVAVGAAVGCVVGPWLEHEPPFAPARGPEDGEDGTPAGRRAARRRRREEAAARRAMRSAGRRSPRSARRHGRNRNAADPQAADPGGADRNGAGRSGTDRHPAEPSATEGHQGAAPWAAQPRTGAAPGPGDAFDGDAFDVDAAPAASSADAPGLPER</sequence>
<dbReference type="InterPro" id="IPR045931">
    <property type="entry name" value="DUF6350"/>
</dbReference>
<evidence type="ECO:0000313" key="3">
    <source>
        <dbReference type="EMBL" id="GAA1749523.1"/>
    </source>
</evidence>
<keyword evidence="2" id="KW-1133">Transmembrane helix</keyword>
<evidence type="ECO:0000313" key="4">
    <source>
        <dbReference type="Proteomes" id="UP001501204"/>
    </source>
</evidence>
<keyword evidence="4" id="KW-1185">Reference proteome</keyword>
<comment type="caution">
    <text evidence="3">The sequence shown here is derived from an EMBL/GenBank/DDBJ whole genome shotgun (WGS) entry which is preliminary data.</text>
</comment>
<keyword evidence="2" id="KW-0472">Membrane</keyword>
<organism evidence="3 4">
    <name type="scientific">Kocuria aegyptia</name>
    <dbReference type="NCBI Taxonomy" id="330943"/>
    <lineage>
        <taxon>Bacteria</taxon>
        <taxon>Bacillati</taxon>
        <taxon>Actinomycetota</taxon>
        <taxon>Actinomycetes</taxon>
        <taxon>Micrococcales</taxon>
        <taxon>Micrococcaceae</taxon>
        <taxon>Kocuria</taxon>
    </lineage>
</organism>